<comment type="caution">
    <text evidence="1">The sequence shown here is derived from an EMBL/GenBank/DDBJ whole genome shotgun (WGS) entry which is preliminary data.</text>
</comment>
<sequence length="72" mass="7890">MQRVEVIHGATELSGAQDEYATYPPDDTECATCGRAFKPMEVARRSSAARQSGPPAVTYRHFDEDCASEVQP</sequence>
<dbReference type="EMBL" id="BAABKC010000079">
    <property type="protein sequence ID" value="GAA5068636.1"/>
    <property type="molecule type" value="Genomic_DNA"/>
</dbReference>
<evidence type="ECO:0000313" key="1">
    <source>
        <dbReference type="EMBL" id="GAA5068636.1"/>
    </source>
</evidence>
<organism evidence="1 2">
    <name type="scientific">Streptomyces similanensis</name>
    <dbReference type="NCBI Taxonomy" id="1274988"/>
    <lineage>
        <taxon>Bacteria</taxon>
        <taxon>Bacillati</taxon>
        <taxon>Actinomycetota</taxon>
        <taxon>Actinomycetes</taxon>
        <taxon>Kitasatosporales</taxon>
        <taxon>Streptomycetaceae</taxon>
        <taxon>Streptomyces</taxon>
    </lineage>
</organism>
<reference evidence="2" key="1">
    <citation type="journal article" date="2019" name="Int. J. Syst. Evol. Microbiol.">
        <title>The Global Catalogue of Microorganisms (GCM) 10K type strain sequencing project: providing services to taxonomists for standard genome sequencing and annotation.</title>
        <authorList>
            <consortium name="The Broad Institute Genomics Platform"/>
            <consortium name="The Broad Institute Genome Sequencing Center for Infectious Disease"/>
            <person name="Wu L."/>
            <person name="Ma J."/>
        </authorList>
    </citation>
    <scope>NUCLEOTIDE SEQUENCE [LARGE SCALE GENOMIC DNA]</scope>
    <source>
        <strain evidence="2">JCM 18410</strain>
    </source>
</reference>
<accession>A0ABP9L286</accession>
<proteinExistence type="predicted"/>
<dbReference type="Proteomes" id="UP001500124">
    <property type="component" value="Unassembled WGS sequence"/>
</dbReference>
<protein>
    <submittedName>
        <fullName evidence="1">Uncharacterized protein</fullName>
    </submittedName>
</protein>
<gene>
    <name evidence="1" type="ORF">GCM10023336_52000</name>
</gene>
<evidence type="ECO:0000313" key="2">
    <source>
        <dbReference type="Proteomes" id="UP001500124"/>
    </source>
</evidence>
<keyword evidence="2" id="KW-1185">Reference proteome</keyword>
<name>A0ABP9L286_9ACTN</name>